<keyword evidence="2" id="KW-0472">Membrane</keyword>
<reference evidence="4" key="1">
    <citation type="submission" date="2019-03" db="EMBL/GenBank/DDBJ databases">
        <title>Long read genome sequence of the mycoparasitic Pythium oligandrum ATCC 38472 isolated from sugarbeet rhizosphere.</title>
        <authorList>
            <person name="Gaulin E."/>
        </authorList>
    </citation>
    <scope>NUCLEOTIDE SEQUENCE</scope>
    <source>
        <strain evidence="4">ATCC 38472_TT</strain>
    </source>
</reference>
<evidence type="ECO:0008006" key="6">
    <source>
        <dbReference type="Google" id="ProtNLM"/>
    </source>
</evidence>
<dbReference type="Proteomes" id="UP000794436">
    <property type="component" value="Unassembled WGS sequence"/>
</dbReference>
<dbReference type="GO" id="GO:0055085">
    <property type="term" value="P:transmembrane transport"/>
    <property type="evidence" value="ECO:0007669"/>
    <property type="project" value="TreeGrafter"/>
</dbReference>
<evidence type="ECO:0000313" key="4">
    <source>
        <dbReference type="EMBL" id="TMW66027.1"/>
    </source>
</evidence>
<feature type="transmembrane region" description="Helical" evidence="2">
    <location>
        <begin position="566"/>
        <end position="589"/>
    </location>
</feature>
<feature type="compositionally biased region" description="Low complexity" evidence="1">
    <location>
        <begin position="253"/>
        <end position="262"/>
    </location>
</feature>
<gene>
    <name evidence="4" type="ORF">Poli38472_003792</name>
</gene>
<dbReference type="PANTHER" id="PTHR31145:SF6">
    <property type="entry name" value="INTEGRAL MEMBRANE PROTEIN (AFU_ORTHOLOGUE AFUA_7G01610)"/>
    <property type="match status" value="1"/>
</dbReference>
<dbReference type="InterPro" id="IPR040241">
    <property type="entry name" value="TRP_Flc/Pkd2-like"/>
</dbReference>
<dbReference type="OrthoDB" id="164186at2759"/>
<dbReference type="AlphaFoldDB" id="A0A8K1CP49"/>
<dbReference type="GO" id="GO:0016020">
    <property type="term" value="C:membrane"/>
    <property type="evidence" value="ECO:0007669"/>
    <property type="project" value="TreeGrafter"/>
</dbReference>
<feature type="region of interest" description="Disordered" evidence="1">
    <location>
        <begin position="52"/>
        <end position="276"/>
    </location>
</feature>
<organism evidence="4 5">
    <name type="scientific">Pythium oligandrum</name>
    <name type="common">Mycoparasitic fungus</name>
    <dbReference type="NCBI Taxonomy" id="41045"/>
    <lineage>
        <taxon>Eukaryota</taxon>
        <taxon>Sar</taxon>
        <taxon>Stramenopiles</taxon>
        <taxon>Oomycota</taxon>
        <taxon>Peronosporomycetes</taxon>
        <taxon>Pythiales</taxon>
        <taxon>Pythiaceae</taxon>
        <taxon>Pythium</taxon>
    </lineage>
</organism>
<keyword evidence="2" id="KW-1133">Transmembrane helix</keyword>
<feature type="transmembrane region" description="Helical" evidence="2">
    <location>
        <begin position="718"/>
        <end position="735"/>
    </location>
</feature>
<dbReference type="EMBL" id="SPLM01000036">
    <property type="protein sequence ID" value="TMW66027.1"/>
    <property type="molecule type" value="Genomic_DNA"/>
</dbReference>
<feature type="transmembrane region" description="Helical" evidence="2">
    <location>
        <begin position="525"/>
        <end position="546"/>
    </location>
</feature>
<feature type="transmembrane region" description="Helical" evidence="2">
    <location>
        <begin position="479"/>
        <end position="504"/>
    </location>
</feature>
<feature type="transmembrane region" description="Helical" evidence="2">
    <location>
        <begin position="362"/>
        <end position="382"/>
    </location>
</feature>
<feature type="compositionally biased region" description="Pro residues" evidence="1">
    <location>
        <begin position="186"/>
        <end position="219"/>
    </location>
</feature>
<accession>A0A8K1CP49</accession>
<comment type="caution">
    <text evidence="4">The sequence shown here is derived from an EMBL/GenBank/DDBJ whole genome shotgun (WGS) entry which is preliminary data.</text>
</comment>
<proteinExistence type="predicted"/>
<evidence type="ECO:0000256" key="1">
    <source>
        <dbReference type="SAM" id="MobiDB-lite"/>
    </source>
</evidence>
<feature type="transmembrane region" description="Helical" evidence="2">
    <location>
        <begin position="675"/>
        <end position="694"/>
    </location>
</feature>
<protein>
    <recommendedName>
        <fullName evidence="6">TRP C-terminal domain-containing protein</fullName>
    </recommendedName>
</protein>
<feature type="compositionally biased region" description="Pro residues" evidence="1">
    <location>
        <begin position="144"/>
        <end position="176"/>
    </location>
</feature>
<name>A0A8K1CP49_PYTOL</name>
<feature type="transmembrane region" description="Helical" evidence="2">
    <location>
        <begin position="620"/>
        <end position="639"/>
    </location>
</feature>
<keyword evidence="3" id="KW-0732">Signal</keyword>
<sequence length="795" mass="84015">MRNMRPFLLNVAVVAAVISSPVRAATDGSSDGGLVITLPPVSIAPITLPPLLTPKPTSAAPKPTSAAPKPTSAAPTPTTATPTPSETSPPETSAPETTSPPTWTPGPFPTPTWTPWTPVPTATPPPGPVPTSTPEPTHTETPRPTEPTPPPPTDEPTPSPTPPTKTPSPTSTPTPTPTSTDDGPDSPSPPTKTPSPTPTEEPSPSPPTKVRPTPTPPSPTSEAPSSPAPVSKNDGKKDDDSDDTESPAPPGASPSTPAESPTAPSPSTTPKPVDNIEVTASPDVTVVLPVGTVAATTTEPPRRYVRGDDVVADTNAPGNYESGTLIMGGSPAVVLGGAKAASNGAGTNSKDEADVFEFLRNFASVCAIMSLLLLLAFHGAALDKRLTTAWALGSPNMWETMVYIGYIQSMASLGHLVLHKVPYFLWKYTDAFSWTVGVPLHGSAPAIGPRRLLEVVFLDGVVAFADRIGINESGLLSKVVGGILLIVGFMLVALVTVVVAVRLRTKKQREFNPAASMNTVQRNRLPMHMMGGVGVLVWLFALYPVSLASAYEITMQVKSGKIASGSLTMALLLFVLICVGGLALAITAISMMSSAHELHETKNMAIWGSVLGEVRYERRLFFVGFAAVQIASGVIVAAVQGSYAQLVLLLILHIGYVVAAWRLNPFTKRSIAMAFTYCFSLIKIVNLIVAFSFVRTEADEALTNEEYAKSTAGTPGRMARVFVILNSIIIIFWFARHFGMLCRMLSSMWATRAAADKLDKVEKDEYLTTTTMSVVTYVSLPGEEESQRVMTRTAL</sequence>
<keyword evidence="5" id="KW-1185">Reference proteome</keyword>
<feature type="compositionally biased region" description="Low complexity" evidence="1">
    <location>
        <begin position="54"/>
        <end position="101"/>
    </location>
</feature>
<feature type="transmembrane region" description="Helical" evidence="2">
    <location>
        <begin position="403"/>
        <end position="426"/>
    </location>
</feature>
<evidence type="ECO:0000256" key="3">
    <source>
        <dbReference type="SAM" id="SignalP"/>
    </source>
</evidence>
<keyword evidence="2" id="KW-0812">Transmembrane</keyword>
<feature type="compositionally biased region" description="Low complexity" evidence="1">
    <location>
        <begin position="220"/>
        <end position="232"/>
    </location>
</feature>
<dbReference type="PANTHER" id="PTHR31145">
    <property type="entry name" value="INTEGRAL MEMBRANE PROTEIN (AFU_ORTHOLOGUE AFUA_7G01610)"/>
    <property type="match status" value="1"/>
</dbReference>
<feature type="chain" id="PRO_5035432830" description="TRP C-terminal domain-containing protein" evidence="3">
    <location>
        <begin position="25"/>
        <end position="795"/>
    </location>
</feature>
<evidence type="ECO:0000256" key="2">
    <source>
        <dbReference type="SAM" id="Phobius"/>
    </source>
</evidence>
<evidence type="ECO:0000313" key="5">
    <source>
        <dbReference type="Proteomes" id="UP000794436"/>
    </source>
</evidence>
<feature type="transmembrane region" description="Helical" evidence="2">
    <location>
        <begin position="645"/>
        <end position="663"/>
    </location>
</feature>
<feature type="compositionally biased region" description="Pro residues" evidence="1">
    <location>
        <begin position="102"/>
        <end position="133"/>
    </location>
</feature>
<feature type="signal peptide" evidence="3">
    <location>
        <begin position="1"/>
        <end position="24"/>
    </location>
</feature>
<dbReference type="PRINTS" id="PR01217">
    <property type="entry name" value="PRICHEXTENSN"/>
</dbReference>